<protein>
    <submittedName>
        <fullName evidence="2">Phosphopantetheine-binding protein</fullName>
    </submittedName>
</protein>
<dbReference type="PROSITE" id="PS50075">
    <property type="entry name" value="CARRIER"/>
    <property type="match status" value="1"/>
</dbReference>
<dbReference type="Gene3D" id="1.10.1200.10">
    <property type="entry name" value="ACP-like"/>
    <property type="match status" value="1"/>
</dbReference>
<proteinExistence type="predicted"/>
<evidence type="ECO:0000313" key="2">
    <source>
        <dbReference type="EMBL" id="EQD66172.1"/>
    </source>
</evidence>
<comment type="caution">
    <text evidence="2">The sequence shown here is derived from an EMBL/GenBank/DDBJ whole genome shotgun (WGS) entry which is preliminary data.</text>
</comment>
<dbReference type="SUPFAM" id="SSF47336">
    <property type="entry name" value="ACP-like"/>
    <property type="match status" value="1"/>
</dbReference>
<organism evidence="2">
    <name type="scientific">mine drainage metagenome</name>
    <dbReference type="NCBI Taxonomy" id="410659"/>
    <lineage>
        <taxon>unclassified sequences</taxon>
        <taxon>metagenomes</taxon>
        <taxon>ecological metagenomes</taxon>
    </lineage>
</organism>
<feature type="domain" description="Carrier" evidence="1">
    <location>
        <begin position="1"/>
        <end position="78"/>
    </location>
</feature>
<dbReference type="Pfam" id="PF00550">
    <property type="entry name" value="PP-binding"/>
    <property type="match status" value="1"/>
</dbReference>
<dbReference type="EMBL" id="AUZZ01000939">
    <property type="protein sequence ID" value="EQD66172.1"/>
    <property type="molecule type" value="Genomic_DNA"/>
</dbReference>
<accession>T1B8H2</accession>
<reference evidence="2" key="1">
    <citation type="submission" date="2013-08" db="EMBL/GenBank/DDBJ databases">
        <authorList>
            <person name="Mendez C."/>
            <person name="Richter M."/>
            <person name="Ferrer M."/>
            <person name="Sanchez J."/>
        </authorList>
    </citation>
    <scope>NUCLEOTIDE SEQUENCE</scope>
</reference>
<evidence type="ECO:0000259" key="1">
    <source>
        <dbReference type="PROSITE" id="PS50075"/>
    </source>
</evidence>
<sequence length="90" mass="9841">MSDNVADTIFDIIAKEANIDRGKITLESTLKDLEIQSLDAVQILFEIEDHFKVTMPDRDPNFDTESVKGLVDTVQKLLAAQAATPPPGNG</sequence>
<reference evidence="2" key="2">
    <citation type="journal article" date="2014" name="ISME J.">
        <title>Microbial stratification in low pH oxic and suboxic macroscopic growths along an acid mine drainage.</title>
        <authorList>
            <person name="Mendez-Garcia C."/>
            <person name="Mesa V."/>
            <person name="Sprenger R.R."/>
            <person name="Richter M."/>
            <person name="Diez M.S."/>
            <person name="Solano J."/>
            <person name="Bargiela R."/>
            <person name="Golyshina O.V."/>
            <person name="Manteca A."/>
            <person name="Ramos J.L."/>
            <person name="Gallego J.R."/>
            <person name="Llorente I."/>
            <person name="Martins Dos Santos V.A."/>
            <person name="Jensen O.N."/>
            <person name="Pelaez A.I."/>
            <person name="Sanchez J."/>
            <person name="Ferrer M."/>
        </authorList>
    </citation>
    <scope>NUCLEOTIDE SEQUENCE</scope>
</reference>
<dbReference type="InterPro" id="IPR009081">
    <property type="entry name" value="PP-bd_ACP"/>
</dbReference>
<gene>
    <name evidence="2" type="ORF">B2A_01258</name>
</gene>
<dbReference type="InterPro" id="IPR036736">
    <property type="entry name" value="ACP-like_sf"/>
</dbReference>
<dbReference type="AlphaFoldDB" id="T1B8H2"/>
<name>T1B8H2_9ZZZZ</name>